<gene>
    <name evidence="2" type="ORF">A3G45_01105</name>
</gene>
<organism evidence="2 3">
    <name type="scientific">Candidatus Staskawiczbacteria bacterium RIFCSPLOWO2_12_FULL_37_15</name>
    <dbReference type="NCBI Taxonomy" id="1802218"/>
    <lineage>
        <taxon>Bacteria</taxon>
        <taxon>Candidatus Staskawicziibacteriota</taxon>
    </lineage>
</organism>
<sequence>MKEYVVLSQNRVCLCQGNPFQERRGNERDARRSGQSLFREQLSQKFREEKRRGAESSFEKSCGEKEDGAGGKKGPGRNQWSLETFQGFID</sequence>
<comment type="caution">
    <text evidence="2">The sequence shown here is derived from an EMBL/GenBank/DDBJ whole genome shotgun (WGS) entry which is preliminary data.</text>
</comment>
<reference evidence="2 3" key="1">
    <citation type="journal article" date="2016" name="Nat. Commun.">
        <title>Thousands of microbial genomes shed light on interconnected biogeochemical processes in an aquifer system.</title>
        <authorList>
            <person name="Anantharaman K."/>
            <person name="Brown C.T."/>
            <person name="Hug L.A."/>
            <person name="Sharon I."/>
            <person name="Castelle C.J."/>
            <person name="Probst A.J."/>
            <person name="Thomas B.C."/>
            <person name="Singh A."/>
            <person name="Wilkins M.J."/>
            <person name="Karaoz U."/>
            <person name="Brodie E.L."/>
            <person name="Williams K.H."/>
            <person name="Hubbard S.S."/>
            <person name="Banfield J.F."/>
        </authorList>
    </citation>
    <scope>NUCLEOTIDE SEQUENCE [LARGE SCALE GENOMIC DNA]</scope>
</reference>
<dbReference type="Proteomes" id="UP000178632">
    <property type="component" value="Unassembled WGS sequence"/>
</dbReference>
<accession>A0A1G2IMB1</accession>
<feature type="compositionally biased region" description="Basic and acidic residues" evidence="1">
    <location>
        <begin position="45"/>
        <end position="70"/>
    </location>
</feature>
<feature type="compositionally biased region" description="Basic and acidic residues" evidence="1">
    <location>
        <begin position="21"/>
        <end position="32"/>
    </location>
</feature>
<evidence type="ECO:0000313" key="2">
    <source>
        <dbReference type="EMBL" id="OGZ75560.1"/>
    </source>
</evidence>
<dbReference type="AlphaFoldDB" id="A0A1G2IMB1"/>
<feature type="region of interest" description="Disordered" evidence="1">
    <location>
        <begin position="20"/>
        <end position="90"/>
    </location>
</feature>
<protein>
    <submittedName>
        <fullName evidence="2">Uncharacterized protein</fullName>
    </submittedName>
</protein>
<evidence type="ECO:0000256" key="1">
    <source>
        <dbReference type="SAM" id="MobiDB-lite"/>
    </source>
</evidence>
<name>A0A1G2IMB1_9BACT</name>
<feature type="compositionally biased region" description="Polar residues" evidence="1">
    <location>
        <begin position="33"/>
        <end position="44"/>
    </location>
</feature>
<proteinExistence type="predicted"/>
<dbReference type="EMBL" id="MHPE01000046">
    <property type="protein sequence ID" value="OGZ75560.1"/>
    <property type="molecule type" value="Genomic_DNA"/>
</dbReference>
<evidence type="ECO:0000313" key="3">
    <source>
        <dbReference type="Proteomes" id="UP000178632"/>
    </source>
</evidence>